<evidence type="ECO:0000313" key="3">
    <source>
        <dbReference type="EMBL" id="MDQ0672866.1"/>
    </source>
</evidence>
<dbReference type="PIRSF" id="PIRSF018249">
    <property type="entry name" value="MyrA_prd"/>
    <property type="match status" value="1"/>
</dbReference>
<dbReference type="Pfam" id="PF21302">
    <property type="entry name" value="Zn_ribbon_RlmA"/>
    <property type="match status" value="1"/>
</dbReference>
<dbReference type="RefSeq" id="WP_306633541.1">
    <property type="nucleotide sequence ID" value="NZ_JAUSXB010000001.1"/>
</dbReference>
<dbReference type="SUPFAM" id="SSF53335">
    <property type="entry name" value="S-adenosyl-L-methionine-dependent methyltransferases"/>
    <property type="match status" value="1"/>
</dbReference>
<evidence type="ECO:0000313" key="4">
    <source>
        <dbReference type="Proteomes" id="UP001236806"/>
    </source>
</evidence>
<reference evidence="3 4" key="1">
    <citation type="submission" date="2023-07" db="EMBL/GenBank/DDBJ databases">
        <title>Comparative genomics of wheat-associated soil bacteria to identify genetic determinants of phenazine resistance.</title>
        <authorList>
            <person name="Mouncey N."/>
        </authorList>
    </citation>
    <scope>NUCLEOTIDE SEQUENCE [LARGE SCALE GENOMIC DNA]</scope>
    <source>
        <strain evidence="3 4">W1I3</strain>
    </source>
</reference>
<dbReference type="InterPro" id="IPR013216">
    <property type="entry name" value="Methyltransf_11"/>
</dbReference>
<dbReference type="Proteomes" id="UP001236806">
    <property type="component" value="Unassembled WGS sequence"/>
</dbReference>
<evidence type="ECO:0000259" key="2">
    <source>
        <dbReference type="Pfam" id="PF21302"/>
    </source>
</evidence>
<dbReference type="InterPro" id="IPR048647">
    <property type="entry name" value="RlmA_N"/>
</dbReference>
<organism evidence="3 4">
    <name type="scientific">Pseudarthrobacter siccitolerans</name>
    <dbReference type="NCBI Taxonomy" id="861266"/>
    <lineage>
        <taxon>Bacteria</taxon>
        <taxon>Bacillati</taxon>
        <taxon>Actinomycetota</taxon>
        <taxon>Actinomycetes</taxon>
        <taxon>Micrococcales</taxon>
        <taxon>Micrococcaceae</taxon>
        <taxon>Pseudarthrobacter</taxon>
    </lineage>
</organism>
<dbReference type="EC" id="2.1.1.187" evidence="3"/>
<keyword evidence="3" id="KW-0489">Methyltransferase</keyword>
<dbReference type="PANTHER" id="PTHR42912">
    <property type="entry name" value="METHYLTRANSFERASE"/>
    <property type="match status" value="1"/>
</dbReference>
<name>A0ABU0PFZ6_9MICC</name>
<dbReference type="CDD" id="cd02440">
    <property type="entry name" value="AdoMet_MTases"/>
    <property type="match status" value="1"/>
</dbReference>
<evidence type="ECO:0000259" key="1">
    <source>
        <dbReference type="Pfam" id="PF08241"/>
    </source>
</evidence>
<sequence>MPSTDLPLLCPVCSNPLDLLETGSGQSRLACPSGHSFDAARQGYFNLLVGKGTAFEADSSAMVQARSDFLGDGHYRPLADAVADAVVPFLPEDRAAVLDSGTGTGHYLRVLLDAAAGRDRKVSALGLDISKFALRRAARLNPEALNLVCDIWQPLPLADDSVDAVTVIFAPRNVPEFARVLRPSGRLVVVTPRSGHLASLAAVTGMLGIEEGKEARLAEAMGGYFDAETTSAVDIPLRLTRPEAAALAFMGPAGHHLDRDAVSTRLEVLPEPLLTEAKFQIMVFRPGKRAAA</sequence>
<dbReference type="InterPro" id="IPR016718">
    <property type="entry name" value="rRNA_m1G-MeTrfase_A_prd"/>
</dbReference>
<proteinExistence type="predicted"/>
<dbReference type="InterPro" id="IPR029063">
    <property type="entry name" value="SAM-dependent_MTases_sf"/>
</dbReference>
<dbReference type="InterPro" id="IPR050508">
    <property type="entry name" value="Methyltransf_Superfamily"/>
</dbReference>
<accession>A0ABU0PFZ6</accession>
<feature type="domain" description="23S rRNA (guanine(745)-N(1))-methyltransferase N-terminal" evidence="2">
    <location>
        <begin position="9"/>
        <end position="48"/>
    </location>
</feature>
<dbReference type="Pfam" id="PF08241">
    <property type="entry name" value="Methyltransf_11"/>
    <property type="match status" value="1"/>
</dbReference>
<comment type="caution">
    <text evidence="3">The sequence shown here is derived from an EMBL/GenBank/DDBJ whole genome shotgun (WGS) entry which is preliminary data.</text>
</comment>
<gene>
    <name evidence="3" type="ORF">QFZ36_000427</name>
</gene>
<keyword evidence="3" id="KW-0808">Transferase</keyword>
<dbReference type="GO" id="GO:0052911">
    <property type="term" value="F:23S rRNA (guanine(745)-N(1))-methyltransferase activity"/>
    <property type="evidence" value="ECO:0007669"/>
    <property type="project" value="UniProtKB-EC"/>
</dbReference>
<keyword evidence="4" id="KW-1185">Reference proteome</keyword>
<dbReference type="Gene3D" id="3.40.50.150">
    <property type="entry name" value="Vaccinia Virus protein VP39"/>
    <property type="match status" value="1"/>
</dbReference>
<dbReference type="EMBL" id="JAUSXB010000001">
    <property type="protein sequence ID" value="MDQ0672866.1"/>
    <property type="molecule type" value="Genomic_DNA"/>
</dbReference>
<dbReference type="PANTHER" id="PTHR42912:SF45">
    <property type="entry name" value="23S RRNA (GUANINE(745)-N(1))-METHYLTRANSFERASE"/>
    <property type="match status" value="1"/>
</dbReference>
<protein>
    <submittedName>
        <fullName evidence="3">23S rRNA (Guanine745-N1)-methyltransferase</fullName>
        <ecNumber evidence="3">2.1.1.187</ecNumber>
    </submittedName>
</protein>
<feature type="domain" description="Methyltransferase type 11" evidence="1">
    <location>
        <begin position="98"/>
        <end position="189"/>
    </location>
</feature>